<feature type="transmembrane region" description="Helical" evidence="6">
    <location>
        <begin position="36"/>
        <end position="58"/>
    </location>
</feature>
<name>A0A918DUM2_9GAMM</name>
<proteinExistence type="predicted"/>
<dbReference type="PANTHER" id="PTHR42920">
    <property type="entry name" value="OS03G0707200 PROTEIN-RELATED"/>
    <property type="match status" value="1"/>
</dbReference>
<dbReference type="Proteomes" id="UP000599578">
    <property type="component" value="Unassembled WGS sequence"/>
</dbReference>
<dbReference type="PANTHER" id="PTHR42920:SF5">
    <property type="entry name" value="EAMA DOMAIN-CONTAINING PROTEIN"/>
    <property type="match status" value="1"/>
</dbReference>
<feature type="transmembrane region" description="Helical" evidence="6">
    <location>
        <begin position="122"/>
        <end position="143"/>
    </location>
</feature>
<protein>
    <submittedName>
        <fullName evidence="8">Permease</fullName>
    </submittedName>
</protein>
<evidence type="ECO:0000313" key="9">
    <source>
        <dbReference type="Proteomes" id="UP000599578"/>
    </source>
</evidence>
<keyword evidence="2" id="KW-1003">Cell membrane</keyword>
<evidence type="ECO:0000256" key="6">
    <source>
        <dbReference type="SAM" id="Phobius"/>
    </source>
</evidence>
<feature type="transmembrane region" description="Helical" evidence="6">
    <location>
        <begin position="149"/>
        <end position="165"/>
    </location>
</feature>
<evidence type="ECO:0000256" key="1">
    <source>
        <dbReference type="ARBA" id="ARBA00004651"/>
    </source>
</evidence>
<keyword evidence="5 6" id="KW-0472">Membrane</keyword>
<comment type="caution">
    <text evidence="8">The sequence shown here is derived from an EMBL/GenBank/DDBJ whole genome shotgun (WGS) entry which is preliminary data.</text>
</comment>
<evidence type="ECO:0000313" key="8">
    <source>
        <dbReference type="EMBL" id="GGO83143.1"/>
    </source>
</evidence>
<feature type="transmembrane region" description="Helical" evidence="6">
    <location>
        <begin position="70"/>
        <end position="89"/>
    </location>
</feature>
<feature type="transmembrane region" description="Helical" evidence="6">
    <location>
        <begin position="177"/>
        <end position="197"/>
    </location>
</feature>
<feature type="transmembrane region" description="Helical" evidence="6">
    <location>
        <begin position="209"/>
        <end position="226"/>
    </location>
</feature>
<reference evidence="8 9" key="1">
    <citation type="journal article" date="2014" name="Int. J. Syst. Evol. Microbiol.">
        <title>Complete genome sequence of Corynebacterium casei LMG S-19264T (=DSM 44701T), isolated from a smear-ripened cheese.</title>
        <authorList>
            <consortium name="US DOE Joint Genome Institute (JGI-PGF)"/>
            <person name="Walter F."/>
            <person name="Albersmeier A."/>
            <person name="Kalinowski J."/>
            <person name="Ruckert C."/>
        </authorList>
    </citation>
    <scope>NUCLEOTIDE SEQUENCE [LARGE SCALE GENOMIC DNA]</scope>
    <source>
        <strain evidence="8 9">CGMCC 1.7286</strain>
    </source>
</reference>
<evidence type="ECO:0000256" key="5">
    <source>
        <dbReference type="ARBA" id="ARBA00023136"/>
    </source>
</evidence>
<comment type="subcellular location">
    <subcellularLocation>
        <location evidence="1">Cell membrane</location>
        <topology evidence="1">Multi-pass membrane protein</topology>
    </subcellularLocation>
</comment>
<dbReference type="InterPro" id="IPR051258">
    <property type="entry name" value="Diverse_Substrate_Transporter"/>
</dbReference>
<feature type="domain" description="EamA" evidence="7">
    <location>
        <begin position="8"/>
        <end position="138"/>
    </location>
</feature>
<feature type="transmembrane region" description="Helical" evidence="6">
    <location>
        <begin position="264"/>
        <end position="282"/>
    </location>
</feature>
<evidence type="ECO:0000259" key="7">
    <source>
        <dbReference type="Pfam" id="PF00892"/>
    </source>
</evidence>
<dbReference type="RefSeq" id="WP_188861063.1">
    <property type="nucleotide sequence ID" value="NZ_BMLT01000006.1"/>
</dbReference>
<feature type="domain" description="EamA" evidence="7">
    <location>
        <begin position="149"/>
        <end position="279"/>
    </location>
</feature>
<keyword evidence="4 6" id="KW-1133">Transmembrane helix</keyword>
<dbReference type="Gene3D" id="1.10.3730.20">
    <property type="match status" value="1"/>
</dbReference>
<dbReference type="GO" id="GO:0005886">
    <property type="term" value="C:plasma membrane"/>
    <property type="evidence" value="ECO:0007669"/>
    <property type="project" value="UniProtKB-SubCell"/>
</dbReference>
<evidence type="ECO:0000256" key="3">
    <source>
        <dbReference type="ARBA" id="ARBA00022692"/>
    </source>
</evidence>
<accession>A0A918DUM2</accession>
<keyword evidence="9" id="KW-1185">Reference proteome</keyword>
<gene>
    <name evidence="8" type="ORF">GCM10011348_26190</name>
</gene>
<dbReference type="InterPro" id="IPR037185">
    <property type="entry name" value="EmrE-like"/>
</dbReference>
<dbReference type="Pfam" id="PF00892">
    <property type="entry name" value="EamA"/>
    <property type="match status" value="2"/>
</dbReference>
<sequence length="293" mass="31560">MITKSLQADLLMLLVTLLAAMGWMFSHEALQSLPPMGFMGVRFLLAGLLVSSVGWPQLKRLKPGAWRRAAGTGVVMGAAMLCWILGLFHATHLGVGAFISSLGVVLVPVVGWLFFRQNPSASTWVALLVAALGMACLSLEGGFHFSPSDIFFAAAALTFAVHFNLNSRFAISIPPVALTGVQLSVVGVIALLASSLFETWQQAPGWSGLGWVAASVLIATSLRFFLQIKAQSMASASHAAIILTLEPVWTAILAMFWLDERMSALQGVGCSLIFLALLINRWRWLLQRPKQVA</sequence>
<organism evidence="8 9">
    <name type="scientific">Marinobacterium nitratireducens</name>
    <dbReference type="NCBI Taxonomy" id="518897"/>
    <lineage>
        <taxon>Bacteria</taxon>
        <taxon>Pseudomonadati</taxon>
        <taxon>Pseudomonadota</taxon>
        <taxon>Gammaproteobacteria</taxon>
        <taxon>Oceanospirillales</taxon>
        <taxon>Oceanospirillaceae</taxon>
        <taxon>Marinobacterium</taxon>
    </lineage>
</organism>
<feature type="transmembrane region" description="Helical" evidence="6">
    <location>
        <begin position="95"/>
        <end position="115"/>
    </location>
</feature>
<evidence type="ECO:0000256" key="4">
    <source>
        <dbReference type="ARBA" id="ARBA00022989"/>
    </source>
</evidence>
<dbReference type="AlphaFoldDB" id="A0A918DUM2"/>
<evidence type="ECO:0000256" key="2">
    <source>
        <dbReference type="ARBA" id="ARBA00022475"/>
    </source>
</evidence>
<keyword evidence="3 6" id="KW-0812">Transmembrane</keyword>
<dbReference type="SUPFAM" id="SSF103481">
    <property type="entry name" value="Multidrug resistance efflux transporter EmrE"/>
    <property type="match status" value="2"/>
</dbReference>
<dbReference type="EMBL" id="BMLT01000006">
    <property type="protein sequence ID" value="GGO83143.1"/>
    <property type="molecule type" value="Genomic_DNA"/>
</dbReference>
<feature type="transmembrane region" description="Helical" evidence="6">
    <location>
        <begin position="238"/>
        <end position="258"/>
    </location>
</feature>
<dbReference type="InterPro" id="IPR000620">
    <property type="entry name" value="EamA_dom"/>
</dbReference>